<dbReference type="EMBL" id="BLAY01000410">
    <property type="protein sequence ID" value="GET44553.1"/>
    <property type="molecule type" value="Genomic_DNA"/>
</dbReference>
<feature type="modified residue" description="4-aspartylphosphate" evidence="2">
    <location>
        <position position="62"/>
    </location>
</feature>
<comment type="caution">
    <text evidence="4">The sequence shown here is derived from an EMBL/GenBank/DDBJ whole genome shotgun (WGS) entry which is preliminary data.</text>
</comment>
<accession>A0AAV3XQ86</accession>
<reference evidence="4" key="1">
    <citation type="submission" date="2019-10" db="EMBL/GenBank/DDBJ databases">
        <title>Draft genome sequece of Microseira wollei NIES-4236.</title>
        <authorList>
            <person name="Yamaguchi H."/>
            <person name="Suzuki S."/>
            <person name="Kawachi M."/>
        </authorList>
    </citation>
    <scope>NUCLEOTIDE SEQUENCE</scope>
    <source>
        <strain evidence="4">NIES-4236</strain>
    </source>
</reference>
<evidence type="ECO:0000313" key="4">
    <source>
        <dbReference type="EMBL" id="GET44553.1"/>
    </source>
</evidence>
<keyword evidence="1 2" id="KW-0597">Phosphoprotein</keyword>
<dbReference type="InterPro" id="IPR001789">
    <property type="entry name" value="Sig_transdc_resp-reg_receiver"/>
</dbReference>
<dbReference type="SUPFAM" id="SSF52172">
    <property type="entry name" value="CheY-like"/>
    <property type="match status" value="1"/>
</dbReference>
<feature type="domain" description="Response regulatory" evidence="3">
    <location>
        <begin position="13"/>
        <end position="129"/>
    </location>
</feature>
<organism evidence="4 5">
    <name type="scientific">Microseira wollei NIES-4236</name>
    <dbReference type="NCBI Taxonomy" id="2530354"/>
    <lineage>
        <taxon>Bacteria</taxon>
        <taxon>Bacillati</taxon>
        <taxon>Cyanobacteriota</taxon>
        <taxon>Cyanophyceae</taxon>
        <taxon>Oscillatoriophycideae</taxon>
        <taxon>Aerosakkonematales</taxon>
        <taxon>Aerosakkonemataceae</taxon>
        <taxon>Microseira</taxon>
    </lineage>
</organism>
<dbReference type="PANTHER" id="PTHR44591">
    <property type="entry name" value="STRESS RESPONSE REGULATOR PROTEIN 1"/>
    <property type="match status" value="1"/>
</dbReference>
<evidence type="ECO:0000259" key="3">
    <source>
        <dbReference type="PROSITE" id="PS50110"/>
    </source>
</evidence>
<gene>
    <name evidence="4" type="ORF">MiSe_93830</name>
</gene>
<dbReference type="Gene3D" id="3.40.50.2300">
    <property type="match status" value="1"/>
</dbReference>
<name>A0AAV3XQ86_9CYAN</name>
<dbReference type="SMART" id="SM00448">
    <property type="entry name" value="REC"/>
    <property type="match status" value="1"/>
</dbReference>
<dbReference type="RefSeq" id="WP_226594731.1">
    <property type="nucleotide sequence ID" value="NZ_BLAY01000410.1"/>
</dbReference>
<evidence type="ECO:0000313" key="5">
    <source>
        <dbReference type="Proteomes" id="UP001050975"/>
    </source>
</evidence>
<dbReference type="InterPro" id="IPR050595">
    <property type="entry name" value="Bact_response_regulator"/>
</dbReference>
<sequence>MIGTGQVTYMNEKVLVIEDDSETLTCLLELLESYGFKGIGAKNGLMGLLLAKQQVPDAIISDINMPKLNGYGVLNALRQDPKTAMIPFIFLTGDPVNFDLLKELEVLPDGYLTKPIIPEKLIRAIALQVRKNCDSS</sequence>
<protein>
    <submittedName>
        <fullName evidence="4">Two component AraC family transcriptional regulator</fullName>
    </submittedName>
</protein>
<dbReference type="PANTHER" id="PTHR44591:SF3">
    <property type="entry name" value="RESPONSE REGULATORY DOMAIN-CONTAINING PROTEIN"/>
    <property type="match status" value="1"/>
</dbReference>
<evidence type="ECO:0000256" key="1">
    <source>
        <dbReference type="ARBA" id="ARBA00022553"/>
    </source>
</evidence>
<dbReference type="PROSITE" id="PS50110">
    <property type="entry name" value="RESPONSE_REGULATORY"/>
    <property type="match status" value="1"/>
</dbReference>
<proteinExistence type="predicted"/>
<dbReference type="GO" id="GO:0000160">
    <property type="term" value="P:phosphorelay signal transduction system"/>
    <property type="evidence" value="ECO:0007669"/>
    <property type="project" value="InterPro"/>
</dbReference>
<keyword evidence="5" id="KW-1185">Reference proteome</keyword>
<dbReference type="Proteomes" id="UP001050975">
    <property type="component" value="Unassembled WGS sequence"/>
</dbReference>
<dbReference type="AlphaFoldDB" id="A0AAV3XQ86"/>
<dbReference type="InterPro" id="IPR011006">
    <property type="entry name" value="CheY-like_superfamily"/>
</dbReference>
<evidence type="ECO:0000256" key="2">
    <source>
        <dbReference type="PROSITE-ProRule" id="PRU00169"/>
    </source>
</evidence>
<dbReference type="Pfam" id="PF00072">
    <property type="entry name" value="Response_reg"/>
    <property type="match status" value="1"/>
</dbReference>